<gene>
    <name evidence="2" type="primary">rimI</name>
    <name evidence="2" type="ORF">GB883_13935</name>
</gene>
<organism evidence="2 3">
    <name type="scientific">Georgenia thermotolerans</name>
    <dbReference type="NCBI Taxonomy" id="527326"/>
    <lineage>
        <taxon>Bacteria</taxon>
        <taxon>Bacillati</taxon>
        <taxon>Actinomycetota</taxon>
        <taxon>Actinomycetes</taxon>
        <taxon>Micrococcales</taxon>
        <taxon>Bogoriellaceae</taxon>
        <taxon>Georgenia</taxon>
    </lineage>
</organism>
<dbReference type="AlphaFoldDB" id="A0A7J5UMA9"/>
<dbReference type="Proteomes" id="UP000451860">
    <property type="component" value="Unassembled WGS sequence"/>
</dbReference>
<comment type="caution">
    <text evidence="2">The sequence shown here is derived from an EMBL/GenBank/DDBJ whole genome shotgun (WGS) entry which is preliminary data.</text>
</comment>
<accession>A0A7J5UMA9</accession>
<reference evidence="2 3" key="1">
    <citation type="submission" date="2019-10" db="EMBL/GenBank/DDBJ databases">
        <title>Georgenia wutianyii sp. nov. and Georgenia yuyongxinii sp. nov. isolated from plateau pika (Ochotona curzoniae) in the Qinghai-Tibet plateau of China.</title>
        <authorList>
            <person name="Tian Z."/>
        </authorList>
    </citation>
    <scope>NUCLEOTIDE SEQUENCE [LARGE SCALE GENOMIC DNA]</scope>
    <source>
        <strain evidence="2 3">DSM 21501</strain>
    </source>
</reference>
<dbReference type="Gene3D" id="3.40.630.30">
    <property type="match status" value="1"/>
</dbReference>
<dbReference type="NCBIfam" id="TIGR01575">
    <property type="entry name" value="rimI"/>
    <property type="match status" value="1"/>
</dbReference>
<feature type="domain" description="N-acetyltransferase" evidence="1">
    <location>
        <begin position="5"/>
        <end position="153"/>
    </location>
</feature>
<evidence type="ECO:0000313" key="3">
    <source>
        <dbReference type="Proteomes" id="UP000451860"/>
    </source>
</evidence>
<dbReference type="PANTHER" id="PTHR43617:SF20">
    <property type="entry name" value="N-ALPHA-ACETYLTRANSFERASE RIMI"/>
    <property type="match status" value="1"/>
</dbReference>
<dbReference type="InterPro" id="IPR050276">
    <property type="entry name" value="MshD_Acetyltransferase"/>
</dbReference>
<dbReference type="PROSITE" id="PS51186">
    <property type="entry name" value="GNAT"/>
    <property type="match status" value="1"/>
</dbReference>
<evidence type="ECO:0000259" key="1">
    <source>
        <dbReference type="PROSITE" id="PS51186"/>
    </source>
</evidence>
<dbReference type="EMBL" id="WHJE01000070">
    <property type="protein sequence ID" value="KAE8763496.1"/>
    <property type="molecule type" value="Genomic_DNA"/>
</dbReference>
<keyword evidence="3" id="KW-1185">Reference proteome</keyword>
<dbReference type="GO" id="GO:0008999">
    <property type="term" value="F:protein-N-terminal-alanine acetyltransferase activity"/>
    <property type="evidence" value="ECO:0007669"/>
    <property type="project" value="TreeGrafter"/>
</dbReference>
<dbReference type="RefSeq" id="WP_152201120.1">
    <property type="nucleotide sequence ID" value="NZ_VUKF01000006.1"/>
</dbReference>
<keyword evidence="2" id="KW-0808">Transferase</keyword>
<evidence type="ECO:0000313" key="2">
    <source>
        <dbReference type="EMBL" id="KAE8763496.1"/>
    </source>
</evidence>
<dbReference type="CDD" id="cd04301">
    <property type="entry name" value="NAT_SF"/>
    <property type="match status" value="1"/>
</dbReference>
<dbReference type="InterPro" id="IPR006464">
    <property type="entry name" value="AcTrfase_RimI/Ard1"/>
</dbReference>
<dbReference type="Pfam" id="PF00583">
    <property type="entry name" value="Acetyltransf_1"/>
    <property type="match status" value="1"/>
</dbReference>
<sequence>MSAPARLRPLTPADLDRVLALEPQLFGRGAWSRQVYAEELTTAGRTYLAAVVDEGPGELLVGWAGLAAGEEAQVMTIGVAPGYRRRGIATQMLGALLDVARDQGAHSVLLEVRASDDGAQALYARAGFVPIGRRRHYYVAEGEDAIVMRTQLRRGPGPIGSEQVGAR</sequence>
<protein>
    <submittedName>
        <fullName evidence="2">Ribosomal-protein-alanine N-acetyltransferase</fullName>
    </submittedName>
</protein>
<dbReference type="InterPro" id="IPR000182">
    <property type="entry name" value="GNAT_dom"/>
</dbReference>
<dbReference type="OrthoDB" id="529907at2"/>
<name>A0A7J5UMA9_9MICO</name>
<dbReference type="PANTHER" id="PTHR43617">
    <property type="entry name" value="L-AMINO ACID N-ACETYLTRANSFERASE"/>
    <property type="match status" value="1"/>
</dbReference>
<dbReference type="InterPro" id="IPR016181">
    <property type="entry name" value="Acyl_CoA_acyltransferase"/>
</dbReference>
<dbReference type="SUPFAM" id="SSF55729">
    <property type="entry name" value="Acyl-CoA N-acyltransferases (Nat)"/>
    <property type="match status" value="1"/>
</dbReference>
<proteinExistence type="predicted"/>